<dbReference type="InterPro" id="IPR010640">
    <property type="entry name" value="Low_temperature_requirement_A"/>
</dbReference>
<feature type="transmembrane region" description="Helical" evidence="1">
    <location>
        <begin position="131"/>
        <end position="151"/>
    </location>
</feature>
<keyword evidence="1" id="KW-0472">Membrane</keyword>
<proteinExistence type="predicted"/>
<dbReference type="AlphaFoldDB" id="A0A9X3S4H0"/>
<dbReference type="PANTHER" id="PTHR36840">
    <property type="entry name" value="BLL5714 PROTEIN"/>
    <property type="match status" value="1"/>
</dbReference>
<feature type="transmembrane region" description="Helical" evidence="1">
    <location>
        <begin position="295"/>
        <end position="313"/>
    </location>
</feature>
<keyword evidence="3" id="KW-1185">Reference proteome</keyword>
<dbReference type="RefSeq" id="WP_270042307.1">
    <property type="nucleotide sequence ID" value="NZ_JAPDOD010000022.1"/>
</dbReference>
<feature type="transmembrane region" description="Helical" evidence="1">
    <location>
        <begin position="192"/>
        <end position="212"/>
    </location>
</feature>
<protein>
    <submittedName>
        <fullName evidence="2">Low temperature requirement protein A</fullName>
    </submittedName>
</protein>
<feature type="transmembrane region" description="Helical" evidence="1">
    <location>
        <begin position="218"/>
        <end position="237"/>
    </location>
</feature>
<accession>A0A9X3S4H0</accession>
<keyword evidence="1" id="KW-1133">Transmembrane helix</keyword>
<sequence length="371" mass="39193">MSSPPVAPRSVRVSSLELFFDLVFVFTITQLTDVLAEGHDFQALSRVVVMLLLIWWMYDGYAWLTNAITTDRLRFRLLLVGGMGGFLIIALAAPHAYEGDGVVFGLAYLAVVVLHAGMYARGATLAEMRAILRIAPFNLLAAIIVLAGGALEGDAQTILWALAGVMLWLTPRFTSVEGFVVGVSHFVERHGLVVIVALGESIVVIGVGAEGLKLDAGLVLVALLGLALNAALWWVYFSDETAVEEGFEAAPPERRAQLALTAFGYWHFGILLAVIAIAAGLKKAVGHPYDPLEEWIAIGLALGTALYLFCDLGFRRTFGIPGNRVRAAAGVVSIATVFLGTEVAGVAQVGALAAILTVALVVGGTAGEPPG</sequence>
<name>A0A9X3S4H0_9ACTN</name>
<evidence type="ECO:0000256" key="1">
    <source>
        <dbReference type="SAM" id="Phobius"/>
    </source>
</evidence>
<evidence type="ECO:0000313" key="3">
    <source>
        <dbReference type="Proteomes" id="UP001149140"/>
    </source>
</evidence>
<feature type="transmembrane region" description="Helical" evidence="1">
    <location>
        <begin position="76"/>
        <end position="96"/>
    </location>
</feature>
<feature type="transmembrane region" description="Helical" evidence="1">
    <location>
        <begin position="157"/>
        <end position="180"/>
    </location>
</feature>
<feature type="transmembrane region" description="Helical" evidence="1">
    <location>
        <begin position="325"/>
        <end position="341"/>
    </location>
</feature>
<dbReference type="Proteomes" id="UP001149140">
    <property type="component" value="Unassembled WGS sequence"/>
</dbReference>
<dbReference type="Pfam" id="PF06772">
    <property type="entry name" value="LtrA"/>
    <property type="match status" value="1"/>
</dbReference>
<organism evidence="2 3">
    <name type="scientific">Solirubrobacter ginsenosidimutans</name>
    <dbReference type="NCBI Taxonomy" id="490573"/>
    <lineage>
        <taxon>Bacteria</taxon>
        <taxon>Bacillati</taxon>
        <taxon>Actinomycetota</taxon>
        <taxon>Thermoleophilia</taxon>
        <taxon>Solirubrobacterales</taxon>
        <taxon>Solirubrobacteraceae</taxon>
        <taxon>Solirubrobacter</taxon>
    </lineage>
</organism>
<dbReference type="PANTHER" id="PTHR36840:SF1">
    <property type="entry name" value="BLL5714 PROTEIN"/>
    <property type="match status" value="1"/>
</dbReference>
<dbReference type="EMBL" id="JAPDOD010000022">
    <property type="protein sequence ID" value="MDA0163066.1"/>
    <property type="molecule type" value="Genomic_DNA"/>
</dbReference>
<feature type="transmembrane region" description="Helical" evidence="1">
    <location>
        <begin position="102"/>
        <end position="119"/>
    </location>
</feature>
<gene>
    <name evidence="2" type="ORF">OM076_22525</name>
</gene>
<reference evidence="2" key="1">
    <citation type="submission" date="2022-10" db="EMBL/GenBank/DDBJ databases">
        <title>The WGS of Solirubrobacter ginsenosidimutans DSM 21036.</title>
        <authorList>
            <person name="Jiang Z."/>
        </authorList>
    </citation>
    <scope>NUCLEOTIDE SEQUENCE</scope>
    <source>
        <strain evidence="2">DSM 21036</strain>
    </source>
</reference>
<feature type="transmembrane region" description="Helical" evidence="1">
    <location>
        <begin position="12"/>
        <end position="31"/>
    </location>
</feature>
<keyword evidence="1" id="KW-0812">Transmembrane</keyword>
<comment type="caution">
    <text evidence="2">The sequence shown here is derived from an EMBL/GenBank/DDBJ whole genome shotgun (WGS) entry which is preliminary data.</text>
</comment>
<feature type="transmembrane region" description="Helical" evidence="1">
    <location>
        <begin position="258"/>
        <end position="280"/>
    </location>
</feature>
<evidence type="ECO:0000313" key="2">
    <source>
        <dbReference type="EMBL" id="MDA0163066.1"/>
    </source>
</evidence>
<feature type="transmembrane region" description="Helical" evidence="1">
    <location>
        <begin position="43"/>
        <end position="64"/>
    </location>
</feature>